<evidence type="ECO:0000259" key="11">
    <source>
        <dbReference type="PROSITE" id="PS50109"/>
    </source>
</evidence>
<evidence type="ECO:0000256" key="4">
    <source>
        <dbReference type="ARBA" id="ARBA00022679"/>
    </source>
</evidence>
<dbReference type="AlphaFoldDB" id="A0A5R8Y2N6"/>
<evidence type="ECO:0000256" key="1">
    <source>
        <dbReference type="ARBA" id="ARBA00000085"/>
    </source>
</evidence>
<keyword evidence="7" id="KW-0067">ATP-binding</keyword>
<accession>A0A5R8Y2N6</accession>
<organism evidence="12 13">
    <name type="scientific">Arcobacter arenosus</name>
    <dbReference type="NCBI Taxonomy" id="2576037"/>
    <lineage>
        <taxon>Bacteria</taxon>
        <taxon>Pseudomonadati</taxon>
        <taxon>Campylobacterota</taxon>
        <taxon>Epsilonproteobacteria</taxon>
        <taxon>Campylobacterales</taxon>
        <taxon>Arcobacteraceae</taxon>
        <taxon>Arcobacter</taxon>
    </lineage>
</organism>
<comment type="caution">
    <text evidence="12">The sequence shown here is derived from an EMBL/GenBank/DDBJ whole genome shotgun (WGS) entry which is preliminary data.</text>
</comment>
<dbReference type="PRINTS" id="PR00344">
    <property type="entry name" value="BCTRLSENSOR"/>
</dbReference>
<feature type="domain" description="Histidine kinase" evidence="11">
    <location>
        <begin position="68"/>
        <end position="283"/>
    </location>
</feature>
<dbReference type="Proteomes" id="UP000308901">
    <property type="component" value="Unassembled WGS sequence"/>
</dbReference>
<dbReference type="OrthoDB" id="9805967at2"/>
<keyword evidence="10" id="KW-1133">Transmembrane helix</keyword>
<dbReference type="InterPro" id="IPR036890">
    <property type="entry name" value="HATPase_C_sf"/>
</dbReference>
<dbReference type="SMART" id="SM00387">
    <property type="entry name" value="HATPase_c"/>
    <property type="match status" value="1"/>
</dbReference>
<feature type="coiled-coil region" evidence="9">
    <location>
        <begin position="84"/>
        <end position="111"/>
    </location>
</feature>
<evidence type="ECO:0000256" key="10">
    <source>
        <dbReference type="SAM" id="Phobius"/>
    </source>
</evidence>
<dbReference type="EMBL" id="VANU01000002">
    <property type="protein sequence ID" value="TLP39211.1"/>
    <property type="molecule type" value="Genomic_DNA"/>
</dbReference>
<dbReference type="Gene3D" id="1.10.287.130">
    <property type="match status" value="1"/>
</dbReference>
<dbReference type="PANTHER" id="PTHR43065:SF10">
    <property type="entry name" value="PEROXIDE STRESS-ACTIVATED HISTIDINE KINASE MAK3"/>
    <property type="match status" value="1"/>
</dbReference>
<comment type="catalytic activity">
    <reaction evidence="1">
        <text>ATP + protein L-histidine = ADP + protein N-phospho-L-histidine.</text>
        <dbReference type="EC" id="2.7.13.3"/>
    </reaction>
</comment>
<keyword evidence="9" id="KW-0175">Coiled coil</keyword>
<evidence type="ECO:0000256" key="3">
    <source>
        <dbReference type="ARBA" id="ARBA00022553"/>
    </source>
</evidence>
<name>A0A5R8Y2N6_9BACT</name>
<keyword evidence="8" id="KW-0902">Two-component regulatory system</keyword>
<evidence type="ECO:0000256" key="6">
    <source>
        <dbReference type="ARBA" id="ARBA00022777"/>
    </source>
</evidence>
<dbReference type="Pfam" id="PF02518">
    <property type="entry name" value="HATPase_c"/>
    <property type="match status" value="1"/>
</dbReference>
<keyword evidence="5" id="KW-0547">Nucleotide-binding</keyword>
<keyword evidence="3" id="KW-0597">Phosphoprotein</keyword>
<evidence type="ECO:0000256" key="2">
    <source>
        <dbReference type="ARBA" id="ARBA00012438"/>
    </source>
</evidence>
<dbReference type="InterPro" id="IPR003594">
    <property type="entry name" value="HATPase_dom"/>
</dbReference>
<dbReference type="GO" id="GO:0005524">
    <property type="term" value="F:ATP binding"/>
    <property type="evidence" value="ECO:0007669"/>
    <property type="project" value="UniProtKB-KW"/>
</dbReference>
<proteinExistence type="predicted"/>
<evidence type="ECO:0000256" key="8">
    <source>
        <dbReference type="ARBA" id="ARBA00023012"/>
    </source>
</evidence>
<evidence type="ECO:0000256" key="7">
    <source>
        <dbReference type="ARBA" id="ARBA00022840"/>
    </source>
</evidence>
<dbReference type="InterPro" id="IPR005467">
    <property type="entry name" value="His_kinase_dom"/>
</dbReference>
<gene>
    <name evidence="12" type="ORF">FDK22_04890</name>
</gene>
<keyword evidence="10" id="KW-0812">Transmembrane</keyword>
<keyword evidence="10" id="KW-0472">Membrane</keyword>
<dbReference type="SUPFAM" id="SSF47384">
    <property type="entry name" value="Homodimeric domain of signal transducing histidine kinase"/>
    <property type="match status" value="1"/>
</dbReference>
<keyword evidence="4" id="KW-0808">Transferase</keyword>
<evidence type="ECO:0000256" key="9">
    <source>
        <dbReference type="SAM" id="Coils"/>
    </source>
</evidence>
<evidence type="ECO:0000313" key="12">
    <source>
        <dbReference type="EMBL" id="TLP39211.1"/>
    </source>
</evidence>
<dbReference type="RefSeq" id="WP_138151795.1">
    <property type="nucleotide sequence ID" value="NZ_CBDDKQ010000002.1"/>
</dbReference>
<keyword evidence="6 12" id="KW-0418">Kinase</keyword>
<dbReference type="GO" id="GO:0000155">
    <property type="term" value="F:phosphorelay sensor kinase activity"/>
    <property type="evidence" value="ECO:0007669"/>
    <property type="project" value="InterPro"/>
</dbReference>
<sequence>MIELLTNNEQYILFFLLFVFILVYAVSKLNYNQKLEKEVNKQLQELREKDKLLVAQSKLAAVGETLAHIAHQWKQPLSQINSVVLNIEADFEEKKLDAKKLEEHLNEIEKLTFYMSDTIESFNNYLQPNEDKEVFSMKDAFDNAFALVYKLLESKQIECKFEIIEDSKVYGVKKEFVQAILVILNNAKDVLVDNQVKSPKINILIKTKDSKAILEISDNGGGIPNEFFHKIFDPYFTTKPHSKGTGHGLCMAKMIVEKSMHGKLNVKNEKLGAKFSILLARKDNE</sequence>
<dbReference type="SUPFAM" id="SSF55874">
    <property type="entry name" value="ATPase domain of HSP90 chaperone/DNA topoisomerase II/histidine kinase"/>
    <property type="match status" value="1"/>
</dbReference>
<evidence type="ECO:0000313" key="13">
    <source>
        <dbReference type="Proteomes" id="UP000308901"/>
    </source>
</evidence>
<protein>
    <recommendedName>
        <fullName evidence="2">histidine kinase</fullName>
        <ecNumber evidence="2">2.7.13.3</ecNumber>
    </recommendedName>
</protein>
<evidence type="ECO:0000256" key="5">
    <source>
        <dbReference type="ARBA" id="ARBA00022741"/>
    </source>
</evidence>
<dbReference type="Gene3D" id="3.30.565.10">
    <property type="entry name" value="Histidine kinase-like ATPase, C-terminal domain"/>
    <property type="match status" value="1"/>
</dbReference>
<dbReference type="EC" id="2.7.13.3" evidence="2"/>
<dbReference type="InterPro" id="IPR004358">
    <property type="entry name" value="Sig_transdc_His_kin-like_C"/>
</dbReference>
<feature type="transmembrane region" description="Helical" evidence="10">
    <location>
        <begin position="12"/>
        <end position="31"/>
    </location>
</feature>
<dbReference type="InterPro" id="IPR036097">
    <property type="entry name" value="HisK_dim/P_sf"/>
</dbReference>
<keyword evidence="13" id="KW-1185">Reference proteome</keyword>
<reference evidence="12 13" key="1">
    <citation type="submission" date="2019-05" db="EMBL/GenBank/DDBJ databases">
        <title>Arcobacter sp. nov., isolated from sea sediment.</title>
        <authorList>
            <person name="Kim W."/>
        </authorList>
    </citation>
    <scope>NUCLEOTIDE SEQUENCE [LARGE SCALE GENOMIC DNA]</scope>
    <source>
        <strain evidence="12 13">CAU 1517</strain>
    </source>
</reference>
<dbReference type="PROSITE" id="PS50109">
    <property type="entry name" value="HIS_KIN"/>
    <property type="match status" value="1"/>
</dbReference>
<dbReference type="PANTHER" id="PTHR43065">
    <property type="entry name" value="SENSOR HISTIDINE KINASE"/>
    <property type="match status" value="1"/>
</dbReference>